<name>A0AAF0ETS9_9BASI</name>
<evidence type="ECO:0000256" key="1">
    <source>
        <dbReference type="ARBA" id="ARBA00006471"/>
    </source>
</evidence>
<dbReference type="AlphaFoldDB" id="A0AAF0ETS9"/>
<protein>
    <recommendedName>
        <fullName evidence="6">Ribosomal protein S8</fullName>
    </recommendedName>
</protein>
<evidence type="ECO:0000256" key="3">
    <source>
        <dbReference type="ARBA" id="ARBA00023274"/>
    </source>
</evidence>
<evidence type="ECO:0000313" key="5">
    <source>
        <dbReference type="Proteomes" id="UP001219933"/>
    </source>
</evidence>
<dbReference type="InterPro" id="IPR000630">
    <property type="entry name" value="Ribosomal_uS8"/>
</dbReference>
<gene>
    <name evidence="4" type="ORF">MCUN1_001078</name>
</gene>
<dbReference type="GO" id="GO:0005840">
    <property type="term" value="C:ribosome"/>
    <property type="evidence" value="ECO:0007669"/>
    <property type="project" value="UniProtKB-KW"/>
</dbReference>
<keyword evidence="3" id="KW-0687">Ribonucleoprotein</keyword>
<dbReference type="GO" id="GO:1990904">
    <property type="term" value="C:ribonucleoprotein complex"/>
    <property type="evidence" value="ECO:0007669"/>
    <property type="project" value="UniProtKB-KW"/>
</dbReference>
<dbReference type="Pfam" id="PF00410">
    <property type="entry name" value="Ribosomal_S8"/>
    <property type="match status" value="1"/>
</dbReference>
<dbReference type="Gene3D" id="3.30.1370.30">
    <property type="match status" value="1"/>
</dbReference>
<dbReference type="InterPro" id="IPR035987">
    <property type="entry name" value="Ribosomal_uS8_sf"/>
</dbReference>
<evidence type="ECO:0008006" key="6">
    <source>
        <dbReference type="Google" id="ProtNLM"/>
    </source>
</evidence>
<comment type="similarity">
    <text evidence="1">Belongs to the universal ribosomal protein uS8 family.</text>
</comment>
<dbReference type="Proteomes" id="UP001219933">
    <property type="component" value="Chromosome 2"/>
</dbReference>
<dbReference type="GO" id="GO:0003735">
    <property type="term" value="F:structural constituent of ribosome"/>
    <property type="evidence" value="ECO:0007669"/>
    <property type="project" value="InterPro"/>
</dbReference>
<proteinExistence type="inferred from homology"/>
<dbReference type="SUPFAM" id="SSF56047">
    <property type="entry name" value="Ribosomal protein S8"/>
    <property type="match status" value="1"/>
</dbReference>
<reference evidence="4" key="1">
    <citation type="submission" date="2023-03" db="EMBL/GenBank/DDBJ databases">
        <title>Mating type loci evolution in Malassezia.</title>
        <authorList>
            <person name="Coelho M.A."/>
        </authorList>
    </citation>
    <scope>NUCLEOTIDE SEQUENCE</scope>
    <source>
        <strain evidence="4">CBS 11721</strain>
    </source>
</reference>
<evidence type="ECO:0000256" key="2">
    <source>
        <dbReference type="ARBA" id="ARBA00022980"/>
    </source>
</evidence>
<keyword evidence="5" id="KW-1185">Reference proteome</keyword>
<sequence length="153" mass="17457">MPSYADVCVRLQNASHAKLRSVPLPNTKTNLWVTSILLQHGFIYNVTRGTVAGPSTTEWNKVPDVRKRLWVDLKYRADDRPVLENMSIVSKPSRKLKMDNDELLRWLTGRRAKFVAPLRAGEIGIVNCGQHGWFEAKEAMRRRLGGEVVFRVS</sequence>
<dbReference type="EMBL" id="CP119878">
    <property type="protein sequence ID" value="WFD34241.1"/>
    <property type="molecule type" value="Genomic_DNA"/>
</dbReference>
<evidence type="ECO:0000313" key="4">
    <source>
        <dbReference type="EMBL" id="WFD34241.1"/>
    </source>
</evidence>
<dbReference type="GO" id="GO:0006412">
    <property type="term" value="P:translation"/>
    <property type="evidence" value="ECO:0007669"/>
    <property type="project" value="InterPro"/>
</dbReference>
<organism evidence="4 5">
    <name type="scientific">Malassezia cuniculi</name>
    <dbReference type="NCBI Taxonomy" id="948313"/>
    <lineage>
        <taxon>Eukaryota</taxon>
        <taxon>Fungi</taxon>
        <taxon>Dikarya</taxon>
        <taxon>Basidiomycota</taxon>
        <taxon>Ustilaginomycotina</taxon>
        <taxon>Malasseziomycetes</taxon>
        <taxon>Malasseziales</taxon>
        <taxon>Malasseziaceae</taxon>
        <taxon>Malassezia</taxon>
    </lineage>
</organism>
<accession>A0AAF0ETS9</accession>
<keyword evidence="2" id="KW-0689">Ribosomal protein</keyword>
<dbReference type="Gene3D" id="3.30.1490.10">
    <property type="match status" value="1"/>
</dbReference>